<feature type="region of interest" description="Disordered" evidence="1">
    <location>
        <begin position="132"/>
        <end position="154"/>
    </location>
</feature>
<accession>A0ABY3X8D9</accession>
<dbReference type="RefSeq" id="WP_083512696.1">
    <property type="nucleotide sequence ID" value="NZ_CP011131.1"/>
</dbReference>
<evidence type="ECO:0000313" key="2">
    <source>
        <dbReference type="EMBL" id="UNP28848.1"/>
    </source>
</evidence>
<sequence length="154" mass="17415">MYDRFIASTGTLRYSPQLGSGGHGRRDGGSTLWWLIIDCDPELGRYLRHQYLLGHRRTRSLQAPLWGPHISVIRGETPPRMEAWKRGDGGAVEFVYDPRPQQTDGYVWYPVRCEAMLDLRVALGLPREPEPALHLTIGNDKHGETDPAGTPRRA</sequence>
<evidence type="ECO:0000256" key="1">
    <source>
        <dbReference type="SAM" id="MobiDB-lite"/>
    </source>
</evidence>
<protein>
    <recommendedName>
        <fullName evidence="4">2'-5' RNA ligase superfamily protein</fullName>
    </recommendedName>
</protein>
<dbReference type="EMBL" id="CP093547">
    <property type="protein sequence ID" value="UNP28848.1"/>
    <property type="molecule type" value="Genomic_DNA"/>
</dbReference>
<name>A0ABY3X8D9_9GAMM</name>
<dbReference type="Proteomes" id="UP000829194">
    <property type="component" value="Chromosome"/>
</dbReference>
<organism evidence="2 3">
    <name type="scientific">Lysobacter gummosus</name>
    <dbReference type="NCBI Taxonomy" id="262324"/>
    <lineage>
        <taxon>Bacteria</taxon>
        <taxon>Pseudomonadati</taxon>
        <taxon>Pseudomonadota</taxon>
        <taxon>Gammaproteobacteria</taxon>
        <taxon>Lysobacterales</taxon>
        <taxon>Lysobacteraceae</taxon>
        <taxon>Lysobacter</taxon>
    </lineage>
</organism>
<evidence type="ECO:0008006" key="4">
    <source>
        <dbReference type="Google" id="ProtNLM"/>
    </source>
</evidence>
<proteinExistence type="predicted"/>
<gene>
    <name evidence="2" type="ORF">MOV92_20595</name>
</gene>
<reference evidence="2 3" key="1">
    <citation type="submission" date="2022-03" db="EMBL/GenBank/DDBJ databases">
        <title>Complete genome sequence of Lysobacter capsici VKM B-2533 and Lysobacter gummosus 10.1.1, promising sources of lytic agents.</title>
        <authorList>
            <person name="Tarlachkov S.V."/>
            <person name="Kudryakova I.V."/>
            <person name="Afoshin A.S."/>
            <person name="Leontyevskaya E.A."/>
            <person name="Leontyevskaya N.V."/>
        </authorList>
    </citation>
    <scope>NUCLEOTIDE SEQUENCE [LARGE SCALE GENOMIC DNA]</scope>
    <source>
        <strain evidence="2 3">10.1.1</strain>
    </source>
</reference>
<evidence type="ECO:0000313" key="3">
    <source>
        <dbReference type="Proteomes" id="UP000829194"/>
    </source>
</evidence>
<keyword evidence="3" id="KW-1185">Reference proteome</keyword>